<evidence type="ECO:0000313" key="6">
    <source>
        <dbReference type="EMBL" id="GGJ45320.1"/>
    </source>
</evidence>
<evidence type="ECO:0000256" key="3">
    <source>
        <dbReference type="ARBA" id="ARBA00023163"/>
    </source>
</evidence>
<dbReference type="RefSeq" id="WP_189004656.1">
    <property type="nucleotide sequence ID" value="NZ_BMOD01000015.1"/>
</dbReference>
<keyword evidence="2 4" id="KW-0238">DNA-binding</keyword>
<dbReference type="InterPro" id="IPR025996">
    <property type="entry name" value="MT1864/Rv1816-like_C"/>
</dbReference>
<keyword evidence="7" id="KW-1185">Reference proteome</keyword>
<accession>A0ABQ2D433</accession>
<evidence type="ECO:0000259" key="5">
    <source>
        <dbReference type="PROSITE" id="PS50977"/>
    </source>
</evidence>
<dbReference type="SUPFAM" id="SSF48498">
    <property type="entry name" value="Tetracyclin repressor-like, C-terminal domain"/>
    <property type="match status" value="1"/>
</dbReference>
<organism evidence="6 7">
    <name type="scientific">Deinococcus roseus</name>
    <dbReference type="NCBI Taxonomy" id="392414"/>
    <lineage>
        <taxon>Bacteria</taxon>
        <taxon>Thermotogati</taxon>
        <taxon>Deinococcota</taxon>
        <taxon>Deinococci</taxon>
        <taxon>Deinococcales</taxon>
        <taxon>Deinococcaceae</taxon>
        <taxon>Deinococcus</taxon>
    </lineage>
</organism>
<dbReference type="Proteomes" id="UP000632222">
    <property type="component" value="Unassembled WGS sequence"/>
</dbReference>
<feature type="domain" description="HTH tetR-type" evidence="5">
    <location>
        <begin position="10"/>
        <end position="70"/>
    </location>
</feature>
<gene>
    <name evidence="6" type="ORF">GCM10008938_34520</name>
</gene>
<dbReference type="PROSITE" id="PS50977">
    <property type="entry name" value="HTH_TETR_2"/>
    <property type="match status" value="1"/>
</dbReference>
<name>A0ABQ2D433_9DEIO</name>
<proteinExistence type="predicted"/>
<sequence>MSRSRPYHHGQLRNSLIEALLSLAQNTPLAQISLREVAKKAGVSHAAPYHHFESKEAMIEATTIECLRNLSQSLRNAVEALPAGTHPVQKIKVLGQAYIRFALERPTEFQFINRTDVCNFQNMSSAIREVSQDAIELLSQLVLEAQALKALRADNPAIQVLALWSTVQGLSNLMLLGFVPPEQVEETVGAVMDVGLGRFEA</sequence>
<dbReference type="PANTHER" id="PTHR30055:SF220">
    <property type="entry name" value="TETR-FAMILY REGULATORY PROTEIN"/>
    <property type="match status" value="1"/>
</dbReference>
<dbReference type="InterPro" id="IPR050109">
    <property type="entry name" value="HTH-type_TetR-like_transc_reg"/>
</dbReference>
<evidence type="ECO:0000313" key="7">
    <source>
        <dbReference type="Proteomes" id="UP000632222"/>
    </source>
</evidence>
<keyword evidence="3" id="KW-0804">Transcription</keyword>
<feature type="DNA-binding region" description="H-T-H motif" evidence="4">
    <location>
        <begin position="33"/>
        <end position="52"/>
    </location>
</feature>
<comment type="caution">
    <text evidence="6">The sequence shown here is derived from an EMBL/GenBank/DDBJ whole genome shotgun (WGS) entry which is preliminary data.</text>
</comment>
<reference evidence="7" key="1">
    <citation type="journal article" date="2019" name="Int. J. Syst. Evol. Microbiol.">
        <title>The Global Catalogue of Microorganisms (GCM) 10K type strain sequencing project: providing services to taxonomists for standard genome sequencing and annotation.</title>
        <authorList>
            <consortium name="The Broad Institute Genomics Platform"/>
            <consortium name="The Broad Institute Genome Sequencing Center for Infectious Disease"/>
            <person name="Wu L."/>
            <person name="Ma J."/>
        </authorList>
    </citation>
    <scope>NUCLEOTIDE SEQUENCE [LARGE SCALE GENOMIC DNA]</scope>
    <source>
        <strain evidence="7">JCM 14370</strain>
    </source>
</reference>
<evidence type="ECO:0000256" key="1">
    <source>
        <dbReference type="ARBA" id="ARBA00023015"/>
    </source>
</evidence>
<evidence type="ECO:0000256" key="4">
    <source>
        <dbReference type="PROSITE-ProRule" id="PRU00335"/>
    </source>
</evidence>
<dbReference type="Pfam" id="PF13305">
    <property type="entry name" value="TetR_C_33"/>
    <property type="match status" value="1"/>
</dbReference>
<dbReference type="InterPro" id="IPR001647">
    <property type="entry name" value="HTH_TetR"/>
</dbReference>
<keyword evidence="1" id="KW-0805">Transcription regulation</keyword>
<dbReference type="PANTHER" id="PTHR30055">
    <property type="entry name" value="HTH-TYPE TRANSCRIPTIONAL REGULATOR RUTR"/>
    <property type="match status" value="1"/>
</dbReference>
<dbReference type="EMBL" id="BMOD01000015">
    <property type="protein sequence ID" value="GGJ45320.1"/>
    <property type="molecule type" value="Genomic_DNA"/>
</dbReference>
<dbReference type="SUPFAM" id="SSF46689">
    <property type="entry name" value="Homeodomain-like"/>
    <property type="match status" value="1"/>
</dbReference>
<dbReference type="InterPro" id="IPR036271">
    <property type="entry name" value="Tet_transcr_reg_TetR-rel_C_sf"/>
</dbReference>
<protein>
    <submittedName>
        <fullName evidence="6">TetR family transcriptional regulator</fullName>
    </submittedName>
</protein>
<dbReference type="InterPro" id="IPR009057">
    <property type="entry name" value="Homeodomain-like_sf"/>
</dbReference>
<dbReference type="Pfam" id="PF00440">
    <property type="entry name" value="TetR_N"/>
    <property type="match status" value="1"/>
</dbReference>
<evidence type="ECO:0000256" key="2">
    <source>
        <dbReference type="ARBA" id="ARBA00023125"/>
    </source>
</evidence>
<dbReference type="Gene3D" id="1.10.357.10">
    <property type="entry name" value="Tetracycline Repressor, domain 2"/>
    <property type="match status" value="1"/>
</dbReference>